<evidence type="ECO:0000256" key="1">
    <source>
        <dbReference type="ARBA" id="ARBA00022729"/>
    </source>
</evidence>
<dbReference type="EMBL" id="LWSA01000026">
    <property type="protein sequence ID" value="OCX76433.1"/>
    <property type="molecule type" value="Genomic_DNA"/>
</dbReference>
<evidence type="ECO:0000313" key="5">
    <source>
        <dbReference type="EMBL" id="OCX76433.1"/>
    </source>
</evidence>
<dbReference type="Proteomes" id="UP000094893">
    <property type="component" value="Unassembled WGS sequence"/>
</dbReference>
<evidence type="ECO:0000256" key="3">
    <source>
        <dbReference type="ARBA" id="ARBA00022803"/>
    </source>
</evidence>
<keyword evidence="2" id="KW-0677">Repeat</keyword>
<reference evidence="5 6" key="1">
    <citation type="journal article" date="2016" name="Int. J. Mol. Sci.">
        <title>Comparative genomics of the extreme acidophile Acidithiobacillus thiooxidans reveals intraspecific divergence and niche adaptation.</title>
        <authorList>
            <person name="Zhang X."/>
            <person name="Feng X."/>
            <person name="Tao J."/>
            <person name="Ma L."/>
            <person name="Xiao Y."/>
            <person name="Liang Y."/>
            <person name="Liu X."/>
            <person name="Yin H."/>
        </authorList>
    </citation>
    <scope>NUCLEOTIDE SEQUENCE [LARGE SCALE GENOMIC DNA]</scope>
    <source>
        <strain evidence="5 6">A02</strain>
    </source>
</reference>
<evidence type="ECO:0000256" key="2">
    <source>
        <dbReference type="ARBA" id="ARBA00022737"/>
    </source>
</evidence>
<evidence type="ECO:0000259" key="4">
    <source>
        <dbReference type="Pfam" id="PF05420"/>
    </source>
</evidence>
<evidence type="ECO:0000313" key="6">
    <source>
        <dbReference type="Proteomes" id="UP000094893"/>
    </source>
</evidence>
<protein>
    <recommendedName>
        <fullName evidence="4">Cellulose synthase operon C C-terminal domain-containing protein</fullName>
    </recommendedName>
</protein>
<dbReference type="InterPro" id="IPR008410">
    <property type="entry name" value="BCSC_C"/>
</dbReference>
<dbReference type="RefSeq" id="WP_024893053.1">
    <property type="nucleotide sequence ID" value="NZ_LWRZ01000303.1"/>
</dbReference>
<accession>A0A1C2IX62</accession>
<feature type="domain" description="Cellulose synthase operon C C-terminal" evidence="4">
    <location>
        <begin position="635"/>
        <end position="918"/>
    </location>
</feature>
<comment type="caution">
    <text evidence="5">The sequence shown here is derived from an EMBL/GenBank/DDBJ whole genome shotgun (WGS) entry which is preliminary data.</text>
</comment>
<dbReference type="GO" id="GO:0030244">
    <property type="term" value="P:cellulose biosynthetic process"/>
    <property type="evidence" value="ECO:0007669"/>
    <property type="project" value="InterPro"/>
</dbReference>
<keyword evidence="3" id="KW-0802">TPR repeat</keyword>
<dbReference type="AlphaFoldDB" id="A0A1C2IX62"/>
<dbReference type="GO" id="GO:0019867">
    <property type="term" value="C:outer membrane"/>
    <property type="evidence" value="ECO:0007669"/>
    <property type="project" value="InterPro"/>
</dbReference>
<dbReference type="Pfam" id="PF05420">
    <property type="entry name" value="BCSC_C"/>
    <property type="match status" value="1"/>
</dbReference>
<organism evidence="5 6">
    <name type="scientific">Acidithiobacillus thiooxidans</name>
    <name type="common">Thiobacillus thiooxidans</name>
    <dbReference type="NCBI Taxonomy" id="930"/>
    <lineage>
        <taxon>Bacteria</taxon>
        <taxon>Pseudomonadati</taxon>
        <taxon>Pseudomonadota</taxon>
        <taxon>Acidithiobacillia</taxon>
        <taxon>Acidithiobacillales</taxon>
        <taxon>Acidithiobacillaceae</taxon>
        <taxon>Acidithiobacillus</taxon>
    </lineage>
</organism>
<sequence>MDNPFRTFGRLLMLLGCLAAVLFLPVRSALASVLGQEHSSSMLEQITGSKGMSGKTLNSATSAIWRAINARDLDSARKLIAQTRNRFQGWRPSANMRFVLAEQEVWQSLRDRPLPVARGQIHVFADQYQHGSFASDAAKSLQKMRSVLIDRELWRAQQNGETPTQIQTRIRIAQKNLPDYHAPAALLTRLSTELTAQSIPELAKKRQWTTILAMSRRLPAVFSSPYLENQQWLAQAEAHQGSLLMAGRYYYRQIHLANNYKEAFSELKDAAEVMPSSVVQILLKVVEKRYPDQLPSLQKWHLDVLLGDAARRHSVGQNERAWLDLQPHLTAIEARHQAQDARLIAAILGALGRPGESLHWWFMAAQWSKKSADWQTVGSIAMADGDLDLTAQSLAHLSPAANSAKPIFAWYYQQRGLQAYEQKDYAKTLDDLALSQKSKALPPGLKSIEAWSLLHLKQYVAASRGFSSLYEKNPDRANAGGIVTADFSAKKLSHAYDLARKRSGVLTTLLPMESMTRNVSWINEIPWRLAADGHIALPEKRSSYLAIAATDIWRGGSGVDGNNFNALVPGFFGQWGFNWHLAGFAQLSVPSVRANSASLNASVRNDQGAMLSSEALSGRNWMAPGLLLGLDDVRSGQSWRVALGWTSPSSLGGGTAQGAAQYRWDLGKSKSYLQLDALRQAVQQTWISYQGVNAQITLSDPSSGQLTHTLDYQWGAAMHNELGGSLYWTGSEPNSWDYLVSSHFDLITGRNLRNNPGWTAYLSAMKPVLSNAHWWAAIGPAAYGEGYAHNQNFSSPGYGDYYSPSWLLQPQLAMALSHWWSNGKLSVAASLGYQWARTAAAPFIAAPNLRSQLSSLQDGLDLTNASYTAAQTSNVSGALNVLFTQQLSQHWFVDGAASYQANPAFSQVQFGLDLRCVFSGNHLPDLASARLMASPGRVLP</sequence>
<proteinExistence type="predicted"/>
<keyword evidence="1" id="KW-0732">Signal</keyword>
<name>A0A1C2IX62_ACITH</name>
<gene>
    <name evidence="5" type="ORF">A6P07_02460</name>
</gene>